<dbReference type="Proteomes" id="UP000626109">
    <property type="component" value="Unassembled WGS sequence"/>
</dbReference>
<accession>A0A813KYI5</accession>
<sequence length="153" mass="16564">MSSTAPGSKHSGAIGDAGTTAATRNQVPCNNNNNKVLGRSLEKRVNKAFSSTSSSSSSESRSSEASDAPSVEDPAELAALRELVPLDDNGNHTSMGSMNHRIFECSPCLYHIKRTCSLGLRCNYCHFSHVIDKSRFRRAFRKVGSDAFRSPRA</sequence>
<gene>
    <name evidence="2" type="ORF">PGLA2088_LOCUS38373</name>
</gene>
<feature type="region of interest" description="Disordered" evidence="1">
    <location>
        <begin position="1"/>
        <end position="76"/>
    </location>
</feature>
<feature type="compositionally biased region" description="Low complexity" evidence="1">
    <location>
        <begin position="50"/>
        <end position="69"/>
    </location>
</feature>
<reference evidence="2" key="1">
    <citation type="submission" date="2021-02" db="EMBL/GenBank/DDBJ databases">
        <authorList>
            <person name="Dougan E. K."/>
            <person name="Rhodes N."/>
            <person name="Thang M."/>
            <person name="Chan C."/>
        </authorList>
    </citation>
    <scope>NUCLEOTIDE SEQUENCE</scope>
</reference>
<feature type="compositionally biased region" description="Low complexity" evidence="1">
    <location>
        <begin position="12"/>
        <end position="23"/>
    </location>
</feature>
<organism evidence="2 3">
    <name type="scientific">Polarella glacialis</name>
    <name type="common">Dinoflagellate</name>
    <dbReference type="NCBI Taxonomy" id="89957"/>
    <lineage>
        <taxon>Eukaryota</taxon>
        <taxon>Sar</taxon>
        <taxon>Alveolata</taxon>
        <taxon>Dinophyceae</taxon>
        <taxon>Suessiales</taxon>
        <taxon>Suessiaceae</taxon>
        <taxon>Polarella</taxon>
    </lineage>
</organism>
<proteinExistence type="predicted"/>
<evidence type="ECO:0000313" key="2">
    <source>
        <dbReference type="EMBL" id="CAE8715154.1"/>
    </source>
</evidence>
<comment type="caution">
    <text evidence="2">The sequence shown here is derived from an EMBL/GenBank/DDBJ whole genome shotgun (WGS) entry which is preliminary data.</text>
</comment>
<dbReference type="AlphaFoldDB" id="A0A813KYI5"/>
<name>A0A813KYI5_POLGL</name>
<evidence type="ECO:0000256" key="1">
    <source>
        <dbReference type="SAM" id="MobiDB-lite"/>
    </source>
</evidence>
<protein>
    <recommendedName>
        <fullName evidence="4">C3H1-type domain-containing protein</fullName>
    </recommendedName>
</protein>
<evidence type="ECO:0000313" key="3">
    <source>
        <dbReference type="Proteomes" id="UP000626109"/>
    </source>
</evidence>
<evidence type="ECO:0008006" key="4">
    <source>
        <dbReference type="Google" id="ProtNLM"/>
    </source>
</evidence>
<dbReference type="EMBL" id="CAJNNW010032731">
    <property type="protein sequence ID" value="CAE8715154.1"/>
    <property type="molecule type" value="Genomic_DNA"/>
</dbReference>